<feature type="chain" id="PRO_5012390407" description="Bifunctional inhibitor/plant lipid transfer protein/seed storage helical domain-containing protein" evidence="1">
    <location>
        <begin position="27"/>
        <end position="123"/>
    </location>
</feature>
<dbReference type="SUPFAM" id="SSF47699">
    <property type="entry name" value="Bifunctional inhibitor/lipid-transfer protein/seed storage 2S albumin"/>
    <property type="match status" value="1"/>
</dbReference>
<organism evidence="3 4">
    <name type="scientific">Corchorus capsularis</name>
    <name type="common">Jute</name>
    <dbReference type="NCBI Taxonomy" id="210143"/>
    <lineage>
        <taxon>Eukaryota</taxon>
        <taxon>Viridiplantae</taxon>
        <taxon>Streptophyta</taxon>
        <taxon>Embryophyta</taxon>
        <taxon>Tracheophyta</taxon>
        <taxon>Spermatophyta</taxon>
        <taxon>Magnoliopsida</taxon>
        <taxon>eudicotyledons</taxon>
        <taxon>Gunneridae</taxon>
        <taxon>Pentapetalae</taxon>
        <taxon>rosids</taxon>
        <taxon>malvids</taxon>
        <taxon>Malvales</taxon>
        <taxon>Malvaceae</taxon>
        <taxon>Grewioideae</taxon>
        <taxon>Apeibeae</taxon>
        <taxon>Corchorus</taxon>
    </lineage>
</organism>
<reference evidence="3 4" key="1">
    <citation type="submission" date="2013-09" db="EMBL/GenBank/DDBJ databases">
        <title>Corchorus capsularis genome sequencing.</title>
        <authorList>
            <person name="Alam M."/>
            <person name="Haque M.S."/>
            <person name="Islam M.S."/>
            <person name="Emdad E.M."/>
            <person name="Islam M.M."/>
            <person name="Ahmed B."/>
            <person name="Halim A."/>
            <person name="Hossen Q.M.M."/>
            <person name="Hossain M.Z."/>
            <person name="Ahmed R."/>
            <person name="Khan M.M."/>
            <person name="Islam R."/>
            <person name="Rashid M.M."/>
            <person name="Khan S.A."/>
            <person name="Rahman M.S."/>
            <person name="Alam M."/>
        </authorList>
    </citation>
    <scope>NUCLEOTIDE SEQUENCE [LARGE SCALE GENOMIC DNA]</scope>
    <source>
        <strain evidence="4">cv. CVL-1</strain>
        <tissue evidence="3">Whole seedling</tissue>
    </source>
</reference>
<name>A0A1R3GP33_COCAP</name>
<dbReference type="Proteomes" id="UP000188268">
    <property type="component" value="Unassembled WGS sequence"/>
</dbReference>
<evidence type="ECO:0000313" key="4">
    <source>
        <dbReference type="Proteomes" id="UP000188268"/>
    </source>
</evidence>
<gene>
    <name evidence="3" type="ORF">CCACVL1_24588</name>
</gene>
<dbReference type="STRING" id="210143.A0A1R3GP33"/>
<dbReference type="InterPro" id="IPR036312">
    <property type="entry name" value="Bifun_inhib/LTP/seed_sf"/>
</dbReference>
<dbReference type="Gramene" id="OMO59831">
    <property type="protein sequence ID" value="OMO59831"/>
    <property type="gene ID" value="CCACVL1_24588"/>
</dbReference>
<feature type="signal peptide" evidence="1">
    <location>
        <begin position="1"/>
        <end position="26"/>
    </location>
</feature>
<evidence type="ECO:0000259" key="2">
    <source>
        <dbReference type="Pfam" id="PF14368"/>
    </source>
</evidence>
<comment type="caution">
    <text evidence="3">The sequence shown here is derived from an EMBL/GenBank/DDBJ whole genome shotgun (WGS) entry which is preliminary data.</text>
</comment>
<dbReference type="AlphaFoldDB" id="A0A1R3GP33"/>
<dbReference type="InterPro" id="IPR016140">
    <property type="entry name" value="Bifunc_inhib/LTP/seed_store"/>
</dbReference>
<dbReference type="OrthoDB" id="653734at2759"/>
<proteinExistence type="predicted"/>
<evidence type="ECO:0000313" key="3">
    <source>
        <dbReference type="EMBL" id="OMO59831.1"/>
    </source>
</evidence>
<keyword evidence="1" id="KW-0732">Signal</keyword>
<dbReference type="PANTHER" id="PTHR33286">
    <property type="entry name" value="BIFUNCTIONAL INHIBITOR/LIPID-TRANSFER PROTEIN/SEED STORAGE 2S ALBUMIN SUPERFAMILY PROTEIN"/>
    <property type="match status" value="1"/>
</dbReference>
<dbReference type="Pfam" id="PF14368">
    <property type="entry name" value="LTP_2"/>
    <property type="match status" value="1"/>
</dbReference>
<sequence>MASSTIIKLMALIMAMEVLMLGGGGGSKMVSVSGQEEECGNLVGLGVLLGCQSFIEKDKPMVAPSAECCGAINSIGMNCTCKIITKEIEKIISMEKLVIVAATCGQPLPKGTQCGSYKVPPMA</sequence>
<keyword evidence="4" id="KW-1185">Reference proteome</keyword>
<dbReference type="EMBL" id="AWWV01013845">
    <property type="protein sequence ID" value="OMO59831.1"/>
    <property type="molecule type" value="Genomic_DNA"/>
</dbReference>
<evidence type="ECO:0000256" key="1">
    <source>
        <dbReference type="SAM" id="SignalP"/>
    </source>
</evidence>
<dbReference type="OMA" id="IEDTIDM"/>
<dbReference type="Gene3D" id="1.10.110.10">
    <property type="entry name" value="Plant lipid-transfer and hydrophobic proteins"/>
    <property type="match status" value="1"/>
</dbReference>
<accession>A0A1R3GP33</accession>
<dbReference type="PANTHER" id="PTHR33286:SF54">
    <property type="entry name" value="BIFUNCTIONAL INHIBITOR_LIPID-TRANSFER PROTEIN_SEED STORAGE 2S ALBUMIN SUPERFAMILY PROTEIN"/>
    <property type="match status" value="1"/>
</dbReference>
<feature type="domain" description="Bifunctional inhibitor/plant lipid transfer protein/seed storage helical" evidence="2">
    <location>
        <begin position="34"/>
        <end position="114"/>
    </location>
</feature>
<protein>
    <recommendedName>
        <fullName evidence="2">Bifunctional inhibitor/plant lipid transfer protein/seed storage helical domain-containing protein</fullName>
    </recommendedName>
</protein>